<dbReference type="KEGG" id="bmur:ABE28_006720"/>
<name>A0A1B3XLE0_9BACI</name>
<evidence type="ECO:0000256" key="12">
    <source>
        <dbReference type="HAMAP-Rule" id="MF_01811"/>
    </source>
</evidence>
<keyword evidence="2 12" id="KW-0813">Transport</keyword>
<dbReference type="InterPro" id="IPR028055">
    <property type="entry name" value="YidC/Oxa/ALB_C"/>
</dbReference>
<evidence type="ECO:0000256" key="6">
    <source>
        <dbReference type="ARBA" id="ARBA00022927"/>
    </source>
</evidence>
<organism evidence="15 16">
    <name type="scientific">Peribacillus muralis</name>
    <dbReference type="NCBI Taxonomy" id="264697"/>
    <lineage>
        <taxon>Bacteria</taxon>
        <taxon>Bacillati</taxon>
        <taxon>Bacillota</taxon>
        <taxon>Bacilli</taxon>
        <taxon>Bacillales</taxon>
        <taxon>Bacillaceae</taxon>
        <taxon>Peribacillus</taxon>
    </lineage>
</organism>
<evidence type="ECO:0000256" key="5">
    <source>
        <dbReference type="ARBA" id="ARBA00022729"/>
    </source>
</evidence>
<evidence type="ECO:0000256" key="2">
    <source>
        <dbReference type="ARBA" id="ARBA00022448"/>
    </source>
</evidence>
<protein>
    <recommendedName>
        <fullName evidence="12">Membrane protein insertase YidC</fullName>
    </recommendedName>
    <alternativeName>
        <fullName evidence="12">Foldase YidC</fullName>
    </alternativeName>
    <alternativeName>
        <fullName evidence="12">Membrane integrase YidC</fullName>
    </alternativeName>
    <alternativeName>
        <fullName evidence="12">Membrane protein YidC</fullName>
    </alternativeName>
</protein>
<proteinExistence type="inferred from homology"/>
<gene>
    <name evidence="12" type="primary">yidC</name>
    <name evidence="15" type="ORF">ABE28_006720</name>
</gene>
<evidence type="ECO:0000256" key="7">
    <source>
        <dbReference type="ARBA" id="ARBA00022989"/>
    </source>
</evidence>
<evidence type="ECO:0000256" key="1">
    <source>
        <dbReference type="ARBA" id="ARBA00004651"/>
    </source>
</evidence>
<evidence type="ECO:0000256" key="10">
    <source>
        <dbReference type="ARBA" id="ARBA00023186"/>
    </source>
</evidence>
<dbReference type="GO" id="GO:0015031">
    <property type="term" value="P:protein transport"/>
    <property type="evidence" value="ECO:0007669"/>
    <property type="project" value="UniProtKB-KW"/>
</dbReference>
<keyword evidence="11 12" id="KW-0449">Lipoprotein</keyword>
<evidence type="ECO:0000256" key="13">
    <source>
        <dbReference type="SAM" id="SignalP"/>
    </source>
</evidence>
<dbReference type="RefSeq" id="WP_064466488.1">
    <property type="nucleotide sequence ID" value="NZ_CP017080.1"/>
</dbReference>
<keyword evidence="4 12" id="KW-0812">Transmembrane</keyword>
<feature type="signal peptide" evidence="13">
    <location>
        <begin position="1"/>
        <end position="24"/>
    </location>
</feature>
<evidence type="ECO:0000256" key="3">
    <source>
        <dbReference type="ARBA" id="ARBA00022475"/>
    </source>
</evidence>
<feature type="chain" id="PRO_5008882097" description="Membrane protein insertase YidC" evidence="13">
    <location>
        <begin position="25"/>
        <end position="261"/>
    </location>
</feature>
<dbReference type="PROSITE" id="PS51257">
    <property type="entry name" value="PROKAR_LIPOPROTEIN"/>
    <property type="match status" value="1"/>
</dbReference>
<evidence type="ECO:0000256" key="11">
    <source>
        <dbReference type="ARBA" id="ARBA00023288"/>
    </source>
</evidence>
<keyword evidence="6 12" id="KW-0653">Protein transport</keyword>
<dbReference type="CDD" id="cd20070">
    <property type="entry name" value="5TM_YidC_Alb3"/>
    <property type="match status" value="1"/>
</dbReference>
<dbReference type="AlphaFoldDB" id="A0A1B3XLE0"/>
<evidence type="ECO:0000313" key="15">
    <source>
        <dbReference type="EMBL" id="AOH54039.1"/>
    </source>
</evidence>
<evidence type="ECO:0000259" key="14">
    <source>
        <dbReference type="Pfam" id="PF02096"/>
    </source>
</evidence>
<comment type="similarity">
    <text evidence="12">Belongs to the OXA1/ALB3/YidC family. Type 2 subfamily.</text>
</comment>
<feature type="transmembrane region" description="Helical" evidence="12">
    <location>
        <begin position="53"/>
        <end position="73"/>
    </location>
</feature>
<dbReference type="PANTHER" id="PTHR12428">
    <property type="entry name" value="OXA1"/>
    <property type="match status" value="1"/>
</dbReference>
<keyword evidence="10 12" id="KW-0143">Chaperone</keyword>
<feature type="transmembrane region" description="Helical" evidence="12">
    <location>
        <begin position="128"/>
        <end position="149"/>
    </location>
</feature>
<dbReference type="EMBL" id="CP017080">
    <property type="protein sequence ID" value="AOH54039.1"/>
    <property type="molecule type" value="Genomic_DNA"/>
</dbReference>
<keyword evidence="7 12" id="KW-1133">Transmembrane helix</keyword>
<comment type="subcellular location">
    <subcellularLocation>
        <location evidence="1 12">Cell membrane</location>
        <topology evidence="1 12">Multi-pass membrane protein</topology>
    </subcellularLocation>
</comment>
<keyword evidence="9" id="KW-0564">Palmitate</keyword>
<dbReference type="OrthoDB" id="9780552at2"/>
<dbReference type="HAMAP" id="MF_01811">
    <property type="entry name" value="YidC_type2"/>
    <property type="match status" value="1"/>
</dbReference>
<sequence>MKKKSVLLISVLILATVLLSGCSAATSGPFHTALVNPMTKMLEFNANLFNGNYGLSIIMMTFFIRLVLLPLTAKQYKTQLSMKTKMNGLKPEMTAIQQKIKETKDPAKQKALQQEMMQLYQKHGVNPLNMGCLPLLIQMPILMGFYYAIQGSHEIATHNFLWYSLGQPNIAMAIIAGVIYYFQSVISMRQMPEEQQKQMKLMSLLSPVMILFISFSAPAALPLYWSIGGLFMIAQSIILQRIYKKDHIIPAAGTETILKKS</sequence>
<dbReference type="PANTHER" id="PTHR12428:SF65">
    <property type="entry name" value="CYTOCHROME C OXIDASE ASSEMBLY PROTEIN COX18, MITOCHONDRIAL"/>
    <property type="match status" value="1"/>
</dbReference>
<evidence type="ECO:0000313" key="16">
    <source>
        <dbReference type="Proteomes" id="UP000077926"/>
    </source>
</evidence>
<dbReference type="GO" id="GO:0005886">
    <property type="term" value="C:plasma membrane"/>
    <property type="evidence" value="ECO:0007669"/>
    <property type="project" value="UniProtKB-SubCell"/>
</dbReference>
<evidence type="ECO:0000256" key="8">
    <source>
        <dbReference type="ARBA" id="ARBA00023136"/>
    </source>
</evidence>
<dbReference type="Pfam" id="PF02096">
    <property type="entry name" value="60KD_IMP"/>
    <property type="match status" value="1"/>
</dbReference>
<keyword evidence="5 12" id="KW-0732">Signal</keyword>
<accession>A0A1B3XLE0</accession>
<reference evidence="15 16" key="1">
    <citation type="submission" date="2016-08" db="EMBL/GenBank/DDBJ databases">
        <title>Complete genome sequence of Bacillus muralis G25-68, a strain with toxicity to nematodes.</title>
        <authorList>
            <person name="Zheng Z."/>
        </authorList>
    </citation>
    <scope>NUCLEOTIDE SEQUENCE [LARGE SCALE GENOMIC DNA]</scope>
    <source>
        <strain evidence="15 16">G25-68</strain>
    </source>
</reference>
<evidence type="ECO:0000256" key="4">
    <source>
        <dbReference type="ARBA" id="ARBA00022692"/>
    </source>
</evidence>
<keyword evidence="3 12" id="KW-1003">Cell membrane</keyword>
<feature type="transmembrane region" description="Helical" evidence="12">
    <location>
        <begin position="201"/>
        <end position="217"/>
    </location>
</feature>
<keyword evidence="8 12" id="KW-0472">Membrane</keyword>
<dbReference type="STRING" id="264697.ABE28_006720"/>
<dbReference type="InterPro" id="IPR023060">
    <property type="entry name" value="YidC/YidC1/YidC2_Firmicutes"/>
</dbReference>
<dbReference type="GO" id="GO:0051205">
    <property type="term" value="P:protein insertion into membrane"/>
    <property type="evidence" value="ECO:0007669"/>
    <property type="project" value="TreeGrafter"/>
</dbReference>
<dbReference type="InterPro" id="IPR047196">
    <property type="entry name" value="YidC_ALB_C"/>
</dbReference>
<dbReference type="GO" id="GO:0032977">
    <property type="term" value="F:membrane insertase activity"/>
    <property type="evidence" value="ECO:0007669"/>
    <property type="project" value="InterPro"/>
</dbReference>
<feature type="domain" description="Membrane insertase YidC/Oxa/ALB C-terminal" evidence="14">
    <location>
        <begin position="53"/>
        <end position="241"/>
    </location>
</feature>
<dbReference type="NCBIfam" id="TIGR03592">
    <property type="entry name" value="yidC_oxa1_cterm"/>
    <property type="match status" value="1"/>
</dbReference>
<comment type="function">
    <text evidence="12">Required for the insertion and/or proper folding and/or complex formation of integral membrane proteins into the membrane. Involved in integration of membrane proteins that insert both dependently and independently of the Sec translocase complex, as well as at least some lipoproteins.</text>
</comment>
<dbReference type="Proteomes" id="UP000077926">
    <property type="component" value="Chromosome"/>
</dbReference>
<feature type="transmembrane region" description="Helical" evidence="12">
    <location>
        <begin position="161"/>
        <end position="181"/>
    </location>
</feature>
<dbReference type="InterPro" id="IPR001708">
    <property type="entry name" value="YidC/ALB3/OXA1/COX18"/>
</dbReference>
<keyword evidence="16" id="KW-1185">Reference proteome</keyword>
<evidence type="ECO:0000256" key="9">
    <source>
        <dbReference type="ARBA" id="ARBA00023139"/>
    </source>
</evidence>